<comment type="caution">
    <text evidence="2">The sequence shown here is derived from an EMBL/GenBank/DDBJ whole genome shotgun (WGS) entry which is preliminary data.</text>
</comment>
<proteinExistence type="predicted"/>
<keyword evidence="3" id="KW-1185">Reference proteome</keyword>
<dbReference type="RefSeq" id="WP_200276871.1">
    <property type="nucleotide sequence ID" value="NZ_JAENII010000002.1"/>
</dbReference>
<dbReference type="EMBL" id="JAENII010000002">
    <property type="protein sequence ID" value="MBK1826250.1"/>
    <property type="molecule type" value="Genomic_DNA"/>
</dbReference>
<dbReference type="Pfam" id="PF11750">
    <property type="entry name" value="DUF3307"/>
    <property type="match status" value="1"/>
</dbReference>
<keyword evidence="1" id="KW-0472">Membrane</keyword>
<dbReference type="InterPro" id="IPR021737">
    <property type="entry name" value="Phage_phiKZ_Orf197"/>
</dbReference>
<organism evidence="2 3">
    <name type="scientific">Haloferula rosea</name>
    <dbReference type="NCBI Taxonomy" id="490093"/>
    <lineage>
        <taxon>Bacteria</taxon>
        <taxon>Pseudomonadati</taxon>
        <taxon>Verrucomicrobiota</taxon>
        <taxon>Verrucomicrobiia</taxon>
        <taxon>Verrucomicrobiales</taxon>
        <taxon>Verrucomicrobiaceae</taxon>
        <taxon>Haloferula</taxon>
    </lineage>
</organism>
<dbReference type="AlphaFoldDB" id="A0A934VF72"/>
<evidence type="ECO:0000313" key="2">
    <source>
        <dbReference type="EMBL" id="MBK1826250.1"/>
    </source>
</evidence>
<evidence type="ECO:0000256" key="1">
    <source>
        <dbReference type="SAM" id="Phobius"/>
    </source>
</evidence>
<sequence>MPPIFQVQAAIIEVSGIASGAVLLFALLIGHAICDFALQGEFLSLAKNRHANLAQFFGDKEVPRGLWFHALGAHSLIHAAPVWWITGSVGLAALEVVLHGLIDFAKCEGWTRFSTDQFLHVACKVTYVVVIGLNCPLATWHP</sequence>
<dbReference type="Proteomes" id="UP000658278">
    <property type="component" value="Unassembled WGS sequence"/>
</dbReference>
<name>A0A934VF72_9BACT</name>
<feature type="transmembrane region" description="Helical" evidence="1">
    <location>
        <begin position="82"/>
        <end position="102"/>
    </location>
</feature>
<keyword evidence="1" id="KW-0812">Transmembrane</keyword>
<feature type="transmembrane region" description="Helical" evidence="1">
    <location>
        <begin position="12"/>
        <end position="33"/>
    </location>
</feature>
<keyword evidence="1" id="KW-1133">Transmembrane helix</keyword>
<accession>A0A934VF72</accession>
<protein>
    <submittedName>
        <fullName evidence="2">DUF3307 domain-containing protein</fullName>
    </submittedName>
</protein>
<reference evidence="2" key="1">
    <citation type="submission" date="2021-01" db="EMBL/GenBank/DDBJ databases">
        <title>Modified the classification status of verrucomicrobia.</title>
        <authorList>
            <person name="Feng X."/>
        </authorList>
    </citation>
    <scope>NUCLEOTIDE SEQUENCE</scope>
    <source>
        <strain evidence="2">KCTC 22201</strain>
    </source>
</reference>
<gene>
    <name evidence="2" type="ORF">JIN81_04415</name>
</gene>
<evidence type="ECO:0000313" key="3">
    <source>
        <dbReference type="Proteomes" id="UP000658278"/>
    </source>
</evidence>